<keyword evidence="2" id="KW-1133">Transmembrane helix</keyword>
<name>A0ABV8MXP7_9NEIS</name>
<organism evidence="3 4">
    <name type="scientific">Chitinimonas lacunae</name>
    <dbReference type="NCBI Taxonomy" id="1963018"/>
    <lineage>
        <taxon>Bacteria</taxon>
        <taxon>Pseudomonadati</taxon>
        <taxon>Pseudomonadota</taxon>
        <taxon>Betaproteobacteria</taxon>
        <taxon>Neisseriales</taxon>
        <taxon>Chitinibacteraceae</taxon>
        <taxon>Chitinimonas</taxon>
    </lineage>
</organism>
<comment type="caution">
    <text evidence="3">The sequence shown here is derived from an EMBL/GenBank/DDBJ whole genome shotgun (WGS) entry which is preliminary data.</text>
</comment>
<accession>A0ABV8MXP7</accession>
<evidence type="ECO:0000313" key="4">
    <source>
        <dbReference type="Proteomes" id="UP001595791"/>
    </source>
</evidence>
<dbReference type="RefSeq" id="WP_378167733.1">
    <property type="nucleotide sequence ID" value="NZ_JBHSBU010000001.1"/>
</dbReference>
<keyword evidence="2" id="KW-0812">Transmembrane</keyword>
<feature type="transmembrane region" description="Helical" evidence="2">
    <location>
        <begin position="6"/>
        <end position="30"/>
    </location>
</feature>
<dbReference type="EMBL" id="JBHSBU010000001">
    <property type="protein sequence ID" value="MFC4161605.1"/>
    <property type="molecule type" value="Genomic_DNA"/>
</dbReference>
<sequence length="126" mass="13686">MNGISITWTQLLFAAGVVIAIYVAELLLFLTKSRRRPAEDNADLLADLDTLRDEVAVLRRELAALRARVEEQAGDSRQTEPESAYSQAIRLARQGLDSAAVAAGCGISRGEAELIVALYRASNRSL</sequence>
<feature type="coiled-coil region" evidence="1">
    <location>
        <begin position="41"/>
        <end position="75"/>
    </location>
</feature>
<keyword evidence="1" id="KW-0175">Coiled coil</keyword>
<evidence type="ECO:0000313" key="3">
    <source>
        <dbReference type="EMBL" id="MFC4161605.1"/>
    </source>
</evidence>
<dbReference type="Pfam" id="PF10975">
    <property type="entry name" value="DUF2802"/>
    <property type="match status" value="1"/>
</dbReference>
<evidence type="ECO:0000256" key="1">
    <source>
        <dbReference type="SAM" id="Coils"/>
    </source>
</evidence>
<keyword evidence="4" id="KW-1185">Reference proteome</keyword>
<gene>
    <name evidence="3" type="ORF">ACFOW7_19905</name>
</gene>
<protein>
    <submittedName>
        <fullName evidence="3">DUF2802 domain-containing protein</fullName>
    </submittedName>
</protein>
<keyword evidence="2" id="KW-0472">Membrane</keyword>
<evidence type="ECO:0000256" key="2">
    <source>
        <dbReference type="SAM" id="Phobius"/>
    </source>
</evidence>
<dbReference type="Proteomes" id="UP001595791">
    <property type="component" value="Unassembled WGS sequence"/>
</dbReference>
<reference evidence="4" key="1">
    <citation type="journal article" date="2019" name="Int. J. Syst. Evol. Microbiol.">
        <title>The Global Catalogue of Microorganisms (GCM) 10K type strain sequencing project: providing services to taxonomists for standard genome sequencing and annotation.</title>
        <authorList>
            <consortium name="The Broad Institute Genomics Platform"/>
            <consortium name="The Broad Institute Genome Sequencing Center for Infectious Disease"/>
            <person name="Wu L."/>
            <person name="Ma J."/>
        </authorList>
    </citation>
    <scope>NUCLEOTIDE SEQUENCE [LARGE SCALE GENOMIC DNA]</scope>
    <source>
        <strain evidence="4">LMG 29894</strain>
    </source>
</reference>
<proteinExistence type="predicted"/>
<dbReference type="InterPro" id="IPR021244">
    <property type="entry name" value="DUF2802"/>
</dbReference>